<protein>
    <submittedName>
        <fullName evidence="1">Uncharacterized protein</fullName>
    </submittedName>
</protein>
<evidence type="ECO:0000313" key="1">
    <source>
        <dbReference type="EMBL" id="EJK68360.1"/>
    </source>
</evidence>
<dbReference type="Proteomes" id="UP000266841">
    <property type="component" value="Unassembled WGS sequence"/>
</dbReference>
<name>K0SSH8_THAOC</name>
<feature type="non-terminal residue" evidence="1">
    <location>
        <position position="1"/>
    </location>
</feature>
<keyword evidence="2" id="KW-1185">Reference proteome</keyword>
<gene>
    <name evidence="1" type="ORF">THAOC_10462</name>
</gene>
<reference evidence="1 2" key="1">
    <citation type="journal article" date="2012" name="Genome Biol.">
        <title>Genome and low-iron response of an oceanic diatom adapted to chronic iron limitation.</title>
        <authorList>
            <person name="Lommer M."/>
            <person name="Specht M."/>
            <person name="Roy A.S."/>
            <person name="Kraemer L."/>
            <person name="Andreson R."/>
            <person name="Gutowska M.A."/>
            <person name="Wolf J."/>
            <person name="Bergner S.V."/>
            <person name="Schilhabel M.B."/>
            <person name="Klostermeier U.C."/>
            <person name="Beiko R.G."/>
            <person name="Rosenstiel P."/>
            <person name="Hippler M."/>
            <person name="Laroche J."/>
        </authorList>
    </citation>
    <scope>NUCLEOTIDE SEQUENCE [LARGE SCALE GENOMIC DNA]</scope>
    <source>
        <strain evidence="1 2">CCMP1005</strain>
    </source>
</reference>
<dbReference type="AlphaFoldDB" id="K0SSH8"/>
<proteinExistence type="predicted"/>
<comment type="caution">
    <text evidence="1">The sequence shown here is derived from an EMBL/GenBank/DDBJ whole genome shotgun (WGS) entry which is preliminary data.</text>
</comment>
<evidence type="ECO:0000313" key="2">
    <source>
        <dbReference type="Proteomes" id="UP000266841"/>
    </source>
</evidence>
<dbReference type="EMBL" id="AGNL01011489">
    <property type="protein sequence ID" value="EJK68360.1"/>
    <property type="molecule type" value="Genomic_DNA"/>
</dbReference>
<organism evidence="1 2">
    <name type="scientific">Thalassiosira oceanica</name>
    <name type="common">Marine diatom</name>
    <dbReference type="NCBI Taxonomy" id="159749"/>
    <lineage>
        <taxon>Eukaryota</taxon>
        <taxon>Sar</taxon>
        <taxon>Stramenopiles</taxon>
        <taxon>Ochrophyta</taxon>
        <taxon>Bacillariophyta</taxon>
        <taxon>Coscinodiscophyceae</taxon>
        <taxon>Thalassiosirophycidae</taxon>
        <taxon>Thalassiosirales</taxon>
        <taxon>Thalassiosiraceae</taxon>
        <taxon>Thalassiosira</taxon>
    </lineage>
</organism>
<sequence>SGSESSLILRLFGVKVCTSFSFLPTTKACNQTVALSTYLVDWGVLGTYTKRRAQLDWASNEHSSPLCCAARSPSCSIPPCGAAEPPSHGLYAPGGVPSTHGEIEARQLKANLPPPLEIVKERCPR</sequence>
<accession>K0SSH8</accession>